<name>A0AAD6XXE6_9AGAR</name>
<sequence length="85" mass="9967">MSVHVGSHLDQRPFRCEQCPSTFLRKNELKRHENGHDAARPFSCSHCKTTFRRQDLLTRHVKSKHAKGLDENKENARPRKKAKTF</sequence>
<comment type="caution">
    <text evidence="10">The sequence shown here is derived from an EMBL/GenBank/DDBJ whole genome shotgun (WGS) entry which is preliminary data.</text>
</comment>
<feature type="region of interest" description="Disordered" evidence="8">
    <location>
        <begin position="59"/>
        <end position="85"/>
    </location>
</feature>
<evidence type="ECO:0000256" key="2">
    <source>
        <dbReference type="ARBA" id="ARBA00022723"/>
    </source>
</evidence>
<comment type="subcellular location">
    <subcellularLocation>
        <location evidence="1">Nucleus</location>
    </subcellularLocation>
</comment>
<dbReference type="Proteomes" id="UP001222325">
    <property type="component" value="Unassembled WGS sequence"/>
</dbReference>
<accession>A0AAD6XXE6</accession>
<evidence type="ECO:0000313" key="10">
    <source>
        <dbReference type="EMBL" id="KAJ7095137.1"/>
    </source>
</evidence>
<gene>
    <name evidence="10" type="ORF">B0H15DRAFT_828231</name>
</gene>
<dbReference type="EMBL" id="JARJCN010000013">
    <property type="protein sequence ID" value="KAJ7095137.1"/>
    <property type="molecule type" value="Genomic_DNA"/>
</dbReference>
<dbReference type="GO" id="GO:0000785">
    <property type="term" value="C:chromatin"/>
    <property type="evidence" value="ECO:0007669"/>
    <property type="project" value="TreeGrafter"/>
</dbReference>
<dbReference type="FunFam" id="3.30.160.60:FF:000446">
    <property type="entry name" value="Zinc finger protein"/>
    <property type="match status" value="1"/>
</dbReference>
<evidence type="ECO:0000256" key="8">
    <source>
        <dbReference type="SAM" id="MobiDB-lite"/>
    </source>
</evidence>
<feature type="compositionally biased region" description="Basic and acidic residues" evidence="8">
    <location>
        <begin position="67"/>
        <end position="77"/>
    </location>
</feature>
<keyword evidence="6" id="KW-0539">Nucleus</keyword>
<evidence type="ECO:0000256" key="4">
    <source>
        <dbReference type="ARBA" id="ARBA00022771"/>
    </source>
</evidence>
<dbReference type="SUPFAM" id="SSF57667">
    <property type="entry name" value="beta-beta-alpha zinc fingers"/>
    <property type="match status" value="1"/>
</dbReference>
<dbReference type="InterPro" id="IPR013087">
    <property type="entry name" value="Znf_C2H2_type"/>
</dbReference>
<protein>
    <recommendedName>
        <fullName evidence="9">C2H2-type domain-containing protein</fullName>
    </recommendedName>
</protein>
<dbReference type="GO" id="GO:0000981">
    <property type="term" value="F:DNA-binding transcription factor activity, RNA polymerase II-specific"/>
    <property type="evidence" value="ECO:0007669"/>
    <property type="project" value="InterPro"/>
</dbReference>
<dbReference type="PANTHER" id="PTHR40626">
    <property type="entry name" value="MIP31509P"/>
    <property type="match status" value="1"/>
</dbReference>
<dbReference type="SMART" id="SM00355">
    <property type="entry name" value="ZnF_C2H2"/>
    <property type="match status" value="2"/>
</dbReference>
<evidence type="ECO:0000256" key="3">
    <source>
        <dbReference type="ARBA" id="ARBA00022737"/>
    </source>
</evidence>
<dbReference type="InterPro" id="IPR036236">
    <property type="entry name" value="Znf_C2H2_sf"/>
</dbReference>
<feature type="domain" description="C2H2-type" evidence="9">
    <location>
        <begin position="14"/>
        <end position="41"/>
    </location>
</feature>
<dbReference type="Pfam" id="PF13894">
    <property type="entry name" value="zf-C2H2_4"/>
    <property type="match status" value="1"/>
</dbReference>
<keyword evidence="11" id="KW-1185">Reference proteome</keyword>
<dbReference type="GO" id="GO:0005634">
    <property type="term" value="C:nucleus"/>
    <property type="evidence" value="ECO:0007669"/>
    <property type="project" value="UniProtKB-SubCell"/>
</dbReference>
<dbReference type="GO" id="GO:0008270">
    <property type="term" value="F:zinc ion binding"/>
    <property type="evidence" value="ECO:0007669"/>
    <property type="project" value="UniProtKB-KW"/>
</dbReference>
<feature type="domain" description="C2H2-type" evidence="9">
    <location>
        <begin position="42"/>
        <end position="66"/>
    </location>
</feature>
<dbReference type="Gene3D" id="3.30.160.60">
    <property type="entry name" value="Classic Zinc Finger"/>
    <property type="match status" value="2"/>
</dbReference>
<dbReference type="PROSITE" id="PS00028">
    <property type="entry name" value="ZINC_FINGER_C2H2_1"/>
    <property type="match status" value="2"/>
</dbReference>
<keyword evidence="2" id="KW-0479">Metal-binding</keyword>
<dbReference type="Pfam" id="PF00096">
    <property type="entry name" value="zf-C2H2"/>
    <property type="match status" value="1"/>
</dbReference>
<evidence type="ECO:0000259" key="9">
    <source>
        <dbReference type="PROSITE" id="PS50157"/>
    </source>
</evidence>
<dbReference type="PROSITE" id="PS50157">
    <property type="entry name" value="ZINC_FINGER_C2H2_2"/>
    <property type="match status" value="2"/>
</dbReference>
<dbReference type="AlphaFoldDB" id="A0AAD6XXE6"/>
<evidence type="ECO:0000313" key="11">
    <source>
        <dbReference type="Proteomes" id="UP001222325"/>
    </source>
</evidence>
<proteinExistence type="predicted"/>
<dbReference type="PANTHER" id="PTHR40626:SF11">
    <property type="entry name" value="ZINC FINGER PROTEIN YPR022C"/>
    <property type="match status" value="1"/>
</dbReference>
<dbReference type="InterPro" id="IPR051059">
    <property type="entry name" value="VerF-like"/>
</dbReference>
<keyword evidence="4 7" id="KW-0863">Zinc-finger</keyword>
<keyword evidence="5" id="KW-0862">Zinc</keyword>
<organism evidence="10 11">
    <name type="scientific">Mycena belliarum</name>
    <dbReference type="NCBI Taxonomy" id="1033014"/>
    <lineage>
        <taxon>Eukaryota</taxon>
        <taxon>Fungi</taxon>
        <taxon>Dikarya</taxon>
        <taxon>Basidiomycota</taxon>
        <taxon>Agaricomycotina</taxon>
        <taxon>Agaricomycetes</taxon>
        <taxon>Agaricomycetidae</taxon>
        <taxon>Agaricales</taxon>
        <taxon>Marasmiineae</taxon>
        <taxon>Mycenaceae</taxon>
        <taxon>Mycena</taxon>
    </lineage>
</organism>
<reference evidence="10" key="1">
    <citation type="submission" date="2023-03" db="EMBL/GenBank/DDBJ databases">
        <title>Massive genome expansion in bonnet fungi (Mycena s.s.) driven by repeated elements and novel gene families across ecological guilds.</title>
        <authorList>
            <consortium name="Lawrence Berkeley National Laboratory"/>
            <person name="Harder C.B."/>
            <person name="Miyauchi S."/>
            <person name="Viragh M."/>
            <person name="Kuo A."/>
            <person name="Thoen E."/>
            <person name="Andreopoulos B."/>
            <person name="Lu D."/>
            <person name="Skrede I."/>
            <person name="Drula E."/>
            <person name="Henrissat B."/>
            <person name="Morin E."/>
            <person name="Kohler A."/>
            <person name="Barry K."/>
            <person name="LaButti K."/>
            <person name="Morin E."/>
            <person name="Salamov A."/>
            <person name="Lipzen A."/>
            <person name="Mereny Z."/>
            <person name="Hegedus B."/>
            <person name="Baldrian P."/>
            <person name="Stursova M."/>
            <person name="Weitz H."/>
            <person name="Taylor A."/>
            <person name="Grigoriev I.V."/>
            <person name="Nagy L.G."/>
            <person name="Martin F."/>
            <person name="Kauserud H."/>
        </authorList>
    </citation>
    <scope>NUCLEOTIDE SEQUENCE</scope>
    <source>
        <strain evidence="10">CBHHK173m</strain>
    </source>
</reference>
<evidence type="ECO:0000256" key="7">
    <source>
        <dbReference type="PROSITE-ProRule" id="PRU00042"/>
    </source>
</evidence>
<evidence type="ECO:0000256" key="6">
    <source>
        <dbReference type="ARBA" id="ARBA00023242"/>
    </source>
</evidence>
<evidence type="ECO:0000256" key="1">
    <source>
        <dbReference type="ARBA" id="ARBA00004123"/>
    </source>
</evidence>
<keyword evidence="3" id="KW-0677">Repeat</keyword>
<evidence type="ECO:0000256" key="5">
    <source>
        <dbReference type="ARBA" id="ARBA00022833"/>
    </source>
</evidence>
<dbReference type="GO" id="GO:0000978">
    <property type="term" value="F:RNA polymerase II cis-regulatory region sequence-specific DNA binding"/>
    <property type="evidence" value="ECO:0007669"/>
    <property type="project" value="InterPro"/>
</dbReference>